<keyword evidence="1" id="KW-1133">Transmembrane helix</keyword>
<dbReference type="STRING" id="1415166.NONO_c59780"/>
<protein>
    <submittedName>
        <fullName evidence="2">Uncharacterized protein</fullName>
    </submittedName>
</protein>
<evidence type="ECO:0000313" key="2">
    <source>
        <dbReference type="EMBL" id="AHH20754.1"/>
    </source>
</evidence>
<organism evidence="2 3">
    <name type="scientific">Nocardia nova SH22a</name>
    <dbReference type="NCBI Taxonomy" id="1415166"/>
    <lineage>
        <taxon>Bacteria</taxon>
        <taxon>Bacillati</taxon>
        <taxon>Actinomycetota</taxon>
        <taxon>Actinomycetes</taxon>
        <taxon>Mycobacteriales</taxon>
        <taxon>Nocardiaceae</taxon>
        <taxon>Nocardia</taxon>
    </lineage>
</organism>
<dbReference type="HOGENOM" id="CLU_3219249_0_0_11"/>
<keyword evidence="1" id="KW-0812">Transmembrane</keyword>
<keyword evidence="3" id="KW-1185">Reference proteome</keyword>
<dbReference type="Proteomes" id="UP000019150">
    <property type="component" value="Chromosome"/>
</dbReference>
<dbReference type="AlphaFoldDB" id="W5TNL8"/>
<dbReference type="PATRIC" id="fig|1415166.3.peg.6158"/>
<feature type="transmembrane region" description="Helical" evidence="1">
    <location>
        <begin position="12"/>
        <end position="39"/>
    </location>
</feature>
<evidence type="ECO:0000313" key="3">
    <source>
        <dbReference type="Proteomes" id="UP000019150"/>
    </source>
</evidence>
<name>W5TNL8_9NOCA</name>
<accession>W5TNL8</accession>
<dbReference type="RefSeq" id="WP_272945149.1">
    <property type="nucleotide sequence ID" value="NZ_CP006850.1"/>
</dbReference>
<gene>
    <name evidence="2" type="ORF">NONO_c59780</name>
</gene>
<dbReference type="KEGG" id="nno:NONO_c59780"/>
<dbReference type="EMBL" id="CP006850">
    <property type="protein sequence ID" value="AHH20754.1"/>
    <property type="molecule type" value="Genomic_DNA"/>
</dbReference>
<proteinExistence type="predicted"/>
<keyword evidence="1" id="KW-0472">Membrane</keyword>
<sequence>MNRPLPHIESDVWALLRMIAAAALVFGFGALVFVLLVAWSGGTP</sequence>
<evidence type="ECO:0000256" key="1">
    <source>
        <dbReference type="SAM" id="Phobius"/>
    </source>
</evidence>
<reference evidence="2 3" key="1">
    <citation type="journal article" date="2014" name="Appl. Environ. Microbiol.">
        <title>Insights into the Microbial Degradation of Rubber and Gutta-Percha by Analysis of the Complete Genome of Nocardia nova SH22a.</title>
        <authorList>
            <person name="Luo Q."/>
            <person name="Hiessl S."/>
            <person name="Poehlein A."/>
            <person name="Daniel R."/>
            <person name="Steinbuchel A."/>
        </authorList>
    </citation>
    <scope>NUCLEOTIDE SEQUENCE [LARGE SCALE GENOMIC DNA]</scope>
    <source>
        <strain evidence="2">SH22a</strain>
    </source>
</reference>